<accession>A0A645GFF9</accession>
<reference evidence="1" key="1">
    <citation type="submission" date="2019-08" db="EMBL/GenBank/DDBJ databases">
        <authorList>
            <person name="Kucharzyk K."/>
            <person name="Murdoch R.W."/>
            <person name="Higgins S."/>
            <person name="Loffler F."/>
        </authorList>
    </citation>
    <scope>NUCLEOTIDE SEQUENCE</scope>
</reference>
<name>A0A645GFF9_9ZZZZ</name>
<dbReference type="AlphaFoldDB" id="A0A645GFF9"/>
<proteinExistence type="predicted"/>
<comment type="caution">
    <text evidence="1">The sequence shown here is derived from an EMBL/GenBank/DDBJ whole genome shotgun (WGS) entry which is preliminary data.</text>
</comment>
<sequence length="141" mass="15972">MEQGHRVRTDGNRFAASLRVQAGNLAFRLENGKAVVQLQHALFGALQRFHAGRVERLYGIDGAQRAKHPADGFGRTGVVLYKRFCHTFHTLSVRHFKNNTSTQRWRFVNNYEGSAAHIERFGFQSMNVALLSSRSVSIENN</sequence>
<gene>
    <name evidence="1" type="ORF">SDC9_173073</name>
</gene>
<evidence type="ECO:0000313" key="1">
    <source>
        <dbReference type="EMBL" id="MPN25661.1"/>
    </source>
</evidence>
<protein>
    <submittedName>
        <fullName evidence="1">Uncharacterized protein</fullName>
    </submittedName>
</protein>
<organism evidence="1">
    <name type="scientific">bioreactor metagenome</name>
    <dbReference type="NCBI Taxonomy" id="1076179"/>
    <lineage>
        <taxon>unclassified sequences</taxon>
        <taxon>metagenomes</taxon>
        <taxon>ecological metagenomes</taxon>
    </lineage>
</organism>
<dbReference type="EMBL" id="VSSQ01074913">
    <property type="protein sequence ID" value="MPN25661.1"/>
    <property type="molecule type" value="Genomic_DNA"/>
</dbReference>